<organism evidence="1">
    <name type="scientific">Campylobacter jejuni subsp. jejuni</name>
    <dbReference type="NCBI Taxonomy" id="32022"/>
    <lineage>
        <taxon>Bacteria</taxon>
        <taxon>Pseudomonadati</taxon>
        <taxon>Campylobacterota</taxon>
        <taxon>Epsilonproteobacteria</taxon>
        <taxon>Campylobacterales</taxon>
        <taxon>Campylobacteraceae</taxon>
        <taxon>Campylobacter</taxon>
    </lineage>
</organism>
<sequence length="49" mass="5792">MKLKQWLLSLVKKLQIKKKYKHILELQSRITELEKINNILLNNMTTGGV</sequence>
<dbReference type="AlphaFoldDB" id="Q32VR1"/>
<reference evidence="1" key="1">
    <citation type="submission" date="2004-10" db="EMBL/GenBank/DDBJ databases">
        <title>Sequencing of the Cst-I locus of Campylobacter jejuni ATCC 43446.</title>
        <authorList>
            <person name="Gilbert M."/>
            <person name="Brochu D."/>
            <person name="Karwaski M.-F."/>
        </authorList>
    </citation>
    <scope>NUCLEOTIDE SEQUENCE</scope>
    <source>
        <strain evidence="1">ATCC 43446</strain>
    </source>
</reference>
<name>Q32VR1_CAMJU</name>
<protein>
    <submittedName>
        <fullName evidence="1">Uncharacterized protein</fullName>
    </submittedName>
</protein>
<proteinExistence type="predicted"/>
<evidence type="ECO:0000313" key="1">
    <source>
        <dbReference type="EMBL" id="AAX33826.1"/>
    </source>
</evidence>
<dbReference type="EMBL" id="AY791515">
    <property type="protein sequence ID" value="AAX33826.1"/>
    <property type="molecule type" value="Genomic_DNA"/>
</dbReference>
<accession>Q32VR1</accession>